<reference evidence="8 9" key="1">
    <citation type="submission" date="2019-09" db="EMBL/GenBank/DDBJ databases">
        <title>Whole genome shotgun sequencing (WGS) of Ellagibacter isourolithinifaciens DSM 104140(T) and Adlercreutzia muris DSM 29508(T).</title>
        <authorList>
            <person name="Stoll D.A."/>
            <person name="Danylec N."/>
            <person name="Huch M."/>
        </authorList>
    </citation>
    <scope>NUCLEOTIDE SEQUENCE [LARGE SCALE GENOMIC DNA]</scope>
    <source>
        <strain evidence="8 9">DSM 104140</strain>
    </source>
</reference>
<feature type="transmembrane region" description="Helical" evidence="7">
    <location>
        <begin position="342"/>
        <end position="361"/>
    </location>
</feature>
<feature type="transmembrane region" description="Helical" evidence="7">
    <location>
        <begin position="39"/>
        <end position="60"/>
    </location>
</feature>
<evidence type="ECO:0000256" key="1">
    <source>
        <dbReference type="ARBA" id="ARBA00004651"/>
    </source>
</evidence>
<dbReference type="EMBL" id="WAJR01000004">
    <property type="protein sequence ID" value="KAB1641753.1"/>
    <property type="molecule type" value="Genomic_DNA"/>
</dbReference>
<dbReference type="GO" id="GO:0005886">
    <property type="term" value="C:plasma membrane"/>
    <property type="evidence" value="ECO:0007669"/>
    <property type="project" value="UniProtKB-SubCell"/>
</dbReference>
<dbReference type="Pfam" id="PF01554">
    <property type="entry name" value="MatE"/>
    <property type="match status" value="2"/>
</dbReference>
<evidence type="ECO:0000256" key="5">
    <source>
        <dbReference type="ARBA" id="ARBA00022989"/>
    </source>
</evidence>
<feature type="transmembrane region" description="Helical" evidence="7">
    <location>
        <begin position="119"/>
        <end position="146"/>
    </location>
</feature>
<evidence type="ECO:0000256" key="4">
    <source>
        <dbReference type="ARBA" id="ARBA00022692"/>
    </source>
</evidence>
<dbReference type="GO" id="GO:0015297">
    <property type="term" value="F:antiporter activity"/>
    <property type="evidence" value="ECO:0007669"/>
    <property type="project" value="InterPro"/>
</dbReference>
<feature type="transmembrane region" description="Helical" evidence="7">
    <location>
        <begin position="446"/>
        <end position="465"/>
    </location>
</feature>
<keyword evidence="2" id="KW-0813">Transport</keyword>
<evidence type="ECO:0000313" key="8">
    <source>
        <dbReference type="EMBL" id="KAB1641753.1"/>
    </source>
</evidence>
<dbReference type="OrthoDB" id="9806302at2"/>
<keyword evidence="3" id="KW-1003">Cell membrane</keyword>
<feature type="transmembrane region" description="Helical" evidence="7">
    <location>
        <begin position="264"/>
        <end position="286"/>
    </location>
</feature>
<feature type="transmembrane region" description="Helical" evidence="7">
    <location>
        <begin position="166"/>
        <end position="184"/>
    </location>
</feature>
<dbReference type="AlphaFoldDB" id="A0A6N6NMZ3"/>
<evidence type="ECO:0000313" key="9">
    <source>
        <dbReference type="Proteomes" id="UP000468668"/>
    </source>
</evidence>
<dbReference type="NCBIfam" id="TIGR00797">
    <property type="entry name" value="matE"/>
    <property type="match status" value="1"/>
</dbReference>
<dbReference type="InterPro" id="IPR002528">
    <property type="entry name" value="MATE_fam"/>
</dbReference>
<protein>
    <submittedName>
        <fullName evidence="8">MATE family efflux transporter</fullName>
    </submittedName>
</protein>
<keyword evidence="4 7" id="KW-0812">Transmembrane</keyword>
<evidence type="ECO:0000256" key="2">
    <source>
        <dbReference type="ARBA" id="ARBA00022448"/>
    </source>
</evidence>
<dbReference type="GO" id="GO:0042910">
    <property type="term" value="F:xenobiotic transmembrane transporter activity"/>
    <property type="evidence" value="ECO:0007669"/>
    <property type="project" value="InterPro"/>
</dbReference>
<proteinExistence type="predicted"/>
<dbReference type="InterPro" id="IPR052031">
    <property type="entry name" value="Membrane_Transporter-Flippase"/>
</dbReference>
<feature type="transmembrane region" description="Helical" evidence="7">
    <location>
        <begin position="80"/>
        <end position="107"/>
    </location>
</feature>
<feature type="transmembrane region" description="Helical" evidence="7">
    <location>
        <begin position="407"/>
        <end position="434"/>
    </location>
</feature>
<feature type="transmembrane region" description="Helical" evidence="7">
    <location>
        <begin position="196"/>
        <end position="216"/>
    </location>
</feature>
<feature type="transmembrane region" description="Helical" evidence="7">
    <location>
        <begin position="367"/>
        <end position="386"/>
    </location>
</feature>
<feature type="transmembrane region" description="Helical" evidence="7">
    <location>
        <begin position="222"/>
        <end position="243"/>
    </location>
</feature>
<dbReference type="PIRSF" id="PIRSF006603">
    <property type="entry name" value="DinF"/>
    <property type="match status" value="1"/>
</dbReference>
<keyword evidence="5 7" id="KW-1133">Transmembrane helix</keyword>
<dbReference type="PANTHER" id="PTHR43549:SF3">
    <property type="entry name" value="MULTIDRUG RESISTANCE PROTEIN YPNP-RELATED"/>
    <property type="match status" value="1"/>
</dbReference>
<dbReference type="CDD" id="cd13138">
    <property type="entry name" value="MATE_yoeA_like"/>
    <property type="match status" value="1"/>
</dbReference>
<evidence type="ECO:0000256" key="6">
    <source>
        <dbReference type="ARBA" id="ARBA00023136"/>
    </source>
</evidence>
<evidence type="ECO:0000256" key="7">
    <source>
        <dbReference type="SAM" id="Phobius"/>
    </source>
</evidence>
<name>A0A6N6NMZ3_9ACTN</name>
<gene>
    <name evidence="8" type="ORF">F8C90_02715</name>
</gene>
<sequence>MQARQKQTIEVSGGFRMSSQNTAEKKANRNSIDMLHGPLVGKLFLFAIPLAFSSIFQQLFNSTDAIVAGRLLGSTELAAIGGVAPLTALFISFFVGVSIGTNATIAIRIGQGDRSKIRAAVHTTAVIAIVSAVLVTVIGIAIAGFLVDSVGIPDEARAESVSYLRIYFAGVAFFLVFNFGSAILRAKGDTRRPLYALAISAVVNAVLDIFAVSVLHLGAAGIAAATVAAYALAAAIVIVMLMHEEEDFRLNVRELRVDKRALHQILYIGVPSGLQGVVFAVSNIIIQTSINSFGTDAIAGSTAALNFEYYTYFIINAFSQAAITFVGQNFAAGNLSRCDKIVAWSMGLSLGLSFAVSVALVSLGNTGLSIFTTEAGALVFATARLWHVELLECLPSTYEITAGALRGMGWSILPTVVVIIGSCVLRVIYVFTLFPLLGSFEALLNIYPVTWFVTGTTMIALYLFARKRTYAKERAKIAAREQKRAARIENAA</sequence>
<dbReference type="InterPro" id="IPR048279">
    <property type="entry name" value="MdtK-like"/>
</dbReference>
<accession>A0A6N6NMZ3</accession>
<comment type="subcellular location">
    <subcellularLocation>
        <location evidence="1">Cell membrane</location>
        <topology evidence="1">Multi-pass membrane protein</topology>
    </subcellularLocation>
</comment>
<dbReference type="PANTHER" id="PTHR43549">
    <property type="entry name" value="MULTIDRUG RESISTANCE PROTEIN YPNP-RELATED"/>
    <property type="match status" value="1"/>
</dbReference>
<keyword evidence="6 7" id="KW-0472">Membrane</keyword>
<dbReference type="Proteomes" id="UP000468668">
    <property type="component" value="Unassembled WGS sequence"/>
</dbReference>
<organism evidence="8 9">
    <name type="scientific">Ellagibacter isourolithinifaciens</name>
    <dbReference type="NCBI Taxonomy" id="2137581"/>
    <lineage>
        <taxon>Bacteria</taxon>
        <taxon>Bacillati</taxon>
        <taxon>Actinomycetota</taxon>
        <taxon>Coriobacteriia</taxon>
        <taxon>Eggerthellales</taxon>
        <taxon>Eggerthellaceae</taxon>
        <taxon>Ellagibacter</taxon>
    </lineage>
</organism>
<evidence type="ECO:0000256" key="3">
    <source>
        <dbReference type="ARBA" id="ARBA00022475"/>
    </source>
</evidence>
<keyword evidence="9" id="KW-1185">Reference proteome</keyword>
<comment type="caution">
    <text evidence="8">The sequence shown here is derived from an EMBL/GenBank/DDBJ whole genome shotgun (WGS) entry which is preliminary data.</text>
</comment>